<reference evidence="3 4" key="1">
    <citation type="submission" date="2023-07" db="EMBL/GenBank/DDBJ databases">
        <title>Protaetiibacter sp. nov WY-16 isolated from soil.</title>
        <authorList>
            <person name="Liu B."/>
            <person name="Wan Y."/>
        </authorList>
    </citation>
    <scope>NUCLEOTIDE SEQUENCE [LARGE SCALE GENOMIC DNA]</scope>
    <source>
        <strain evidence="3 4">WY-16</strain>
    </source>
</reference>
<name>A0ABT9BQ30_9MICO</name>
<dbReference type="PANTHER" id="PTHR43140:SF1">
    <property type="entry name" value="TYPE I RESTRICTION ENZYME ECOKI SPECIFICITY SUBUNIT"/>
    <property type="match status" value="1"/>
</dbReference>
<keyword evidence="2" id="KW-0238">DNA-binding</keyword>
<gene>
    <name evidence="3" type="ORF">Q5716_12825</name>
</gene>
<proteinExistence type="predicted"/>
<evidence type="ECO:0000313" key="3">
    <source>
        <dbReference type="EMBL" id="MDO7883114.1"/>
    </source>
</evidence>
<keyword evidence="4" id="KW-1185">Reference proteome</keyword>
<comment type="caution">
    <text evidence="3">The sequence shown here is derived from an EMBL/GenBank/DDBJ whole genome shotgun (WGS) entry which is preliminary data.</text>
</comment>
<protein>
    <recommendedName>
        <fullName evidence="5">Type I restriction modification DNA specificity domain-containing protein</fullName>
    </recommendedName>
</protein>
<dbReference type="PANTHER" id="PTHR43140">
    <property type="entry name" value="TYPE-1 RESTRICTION ENZYME ECOKI SPECIFICITY PROTEIN"/>
    <property type="match status" value="1"/>
</dbReference>
<evidence type="ECO:0000256" key="1">
    <source>
        <dbReference type="ARBA" id="ARBA00022747"/>
    </source>
</evidence>
<dbReference type="EMBL" id="JAUQUB010000003">
    <property type="protein sequence ID" value="MDO7883114.1"/>
    <property type="molecule type" value="Genomic_DNA"/>
</dbReference>
<organism evidence="3 4">
    <name type="scientific">Antiquaquibacter soli</name>
    <dbReference type="NCBI Taxonomy" id="3064523"/>
    <lineage>
        <taxon>Bacteria</taxon>
        <taxon>Bacillati</taxon>
        <taxon>Actinomycetota</taxon>
        <taxon>Actinomycetes</taxon>
        <taxon>Micrococcales</taxon>
        <taxon>Microbacteriaceae</taxon>
        <taxon>Antiquaquibacter</taxon>
    </lineage>
</organism>
<dbReference type="Proteomes" id="UP001241072">
    <property type="component" value="Unassembled WGS sequence"/>
</dbReference>
<dbReference type="Gene3D" id="3.90.220.20">
    <property type="entry name" value="DNA methylase specificity domains"/>
    <property type="match status" value="3"/>
</dbReference>
<accession>A0ABT9BQ30</accession>
<dbReference type="RefSeq" id="WP_305003545.1">
    <property type="nucleotide sequence ID" value="NZ_JAUQUB010000003.1"/>
</dbReference>
<evidence type="ECO:0000313" key="4">
    <source>
        <dbReference type="Proteomes" id="UP001241072"/>
    </source>
</evidence>
<keyword evidence="1" id="KW-0680">Restriction system</keyword>
<dbReference type="InterPro" id="IPR044946">
    <property type="entry name" value="Restrct_endonuc_typeI_TRD_sf"/>
</dbReference>
<sequence length="382" mass="42310">MTWTPFGRIVRLVTERASEHGSFRIGLEAVEKSTGRLLDDVEAEYAGDGIVFRSGDVLFGKLRPNLRKAWLASRDGEAVGDFHVYRPNRELLVPRYLAYLVLSEPFLEPVIASVYGAKMPRADWNGVKQIGVWAPALEAQRAIADYLDRETSQIDAFIAKNEELIALLTERHEAQSLRLLLEQPTTQRVPLKAVLRKLRRIAPDDAPVVTAFRDGQVTSRANRRIDGFTETETESRGAYQGVKTGDVVYHGLDGFAGAVGVAESDGICSPVYHVCEVTSRADPEYIARLLRALGKSGFLEAYAWSVRQRSVDYRNWSTFAQLVVDLPAIDVQREVIEALSAADERMGRAVTIARRSIELARERRAALISAAVTGKVDVGVAT</sequence>
<evidence type="ECO:0008006" key="5">
    <source>
        <dbReference type="Google" id="ProtNLM"/>
    </source>
</evidence>
<evidence type="ECO:0000256" key="2">
    <source>
        <dbReference type="ARBA" id="ARBA00023125"/>
    </source>
</evidence>
<dbReference type="SUPFAM" id="SSF116734">
    <property type="entry name" value="DNA methylase specificity domain"/>
    <property type="match status" value="2"/>
</dbReference>
<dbReference type="InterPro" id="IPR051212">
    <property type="entry name" value="Type-I_RE_S_subunit"/>
</dbReference>